<sequence>SRGASLPAFVSYLASYYLSHFFLVHLMQQKNYLPPLKLLSSLSFKFLFKANFSRWGSNSSFPASHNRYIQFGLATCVERWHSKTSYFHLSIREVAITLDDVS</sequence>
<keyword evidence="1" id="KW-0812">Transmembrane</keyword>
<feature type="non-terminal residue" evidence="2">
    <location>
        <position position="102"/>
    </location>
</feature>
<comment type="caution">
    <text evidence="2">The sequence shown here is derived from an EMBL/GenBank/DDBJ whole genome shotgun (WGS) entry which is preliminary data.</text>
</comment>
<dbReference type="AlphaFoldDB" id="A0A9D5AG94"/>
<feature type="transmembrane region" description="Helical" evidence="1">
    <location>
        <begin position="6"/>
        <end position="27"/>
    </location>
</feature>
<gene>
    <name evidence="2" type="ORF">KIW84_055882</name>
</gene>
<keyword evidence="3" id="KW-1185">Reference proteome</keyword>
<accession>A0A9D5AG94</accession>
<dbReference type="Gramene" id="Psat05G0588200-T1">
    <property type="protein sequence ID" value="KAI5410542.1"/>
    <property type="gene ID" value="KIW84_055882"/>
</dbReference>
<keyword evidence="1" id="KW-0472">Membrane</keyword>
<keyword evidence="1" id="KW-1133">Transmembrane helix</keyword>
<evidence type="ECO:0000313" key="2">
    <source>
        <dbReference type="EMBL" id="KAI5410542.1"/>
    </source>
</evidence>
<proteinExistence type="predicted"/>
<evidence type="ECO:0000256" key="1">
    <source>
        <dbReference type="SAM" id="Phobius"/>
    </source>
</evidence>
<dbReference type="Proteomes" id="UP001058974">
    <property type="component" value="Chromosome 5"/>
</dbReference>
<protein>
    <submittedName>
        <fullName evidence="2">Uncharacterized protein</fullName>
    </submittedName>
</protein>
<evidence type="ECO:0000313" key="3">
    <source>
        <dbReference type="Proteomes" id="UP001058974"/>
    </source>
</evidence>
<organism evidence="2 3">
    <name type="scientific">Pisum sativum</name>
    <name type="common">Garden pea</name>
    <name type="synonym">Lathyrus oleraceus</name>
    <dbReference type="NCBI Taxonomy" id="3888"/>
    <lineage>
        <taxon>Eukaryota</taxon>
        <taxon>Viridiplantae</taxon>
        <taxon>Streptophyta</taxon>
        <taxon>Embryophyta</taxon>
        <taxon>Tracheophyta</taxon>
        <taxon>Spermatophyta</taxon>
        <taxon>Magnoliopsida</taxon>
        <taxon>eudicotyledons</taxon>
        <taxon>Gunneridae</taxon>
        <taxon>Pentapetalae</taxon>
        <taxon>rosids</taxon>
        <taxon>fabids</taxon>
        <taxon>Fabales</taxon>
        <taxon>Fabaceae</taxon>
        <taxon>Papilionoideae</taxon>
        <taxon>50 kb inversion clade</taxon>
        <taxon>NPAAA clade</taxon>
        <taxon>Hologalegina</taxon>
        <taxon>IRL clade</taxon>
        <taxon>Fabeae</taxon>
        <taxon>Lathyrus</taxon>
    </lineage>
</organism>
<feature type="non-terminal residue" evidence="2">
    <location>
        <position position="1"/>
    </location>
</feature>
<name>A0A9D5AG94_PEA</name>
<reference evidence="2 3" key="1">
    <citation type="journal article" date="2022" name="Nat. Genet.">
        <title>Improved pea reference genome and pan-genome highlight genomic features and evolutionary characteristics.</title>
        <authorList>
            <person name="Yang T."/>
            <person name="Liu R."/>
            <person name="Luo Y."/>
            <person name="Hu S."/>
            <person name="Wang D."/>
            <person name="Wang C."/>
            <person name="Pandey M.K."/>
            <person name="Ge S."/>
            <person name="Xu Q."/>
            <person name="Li N."/>
            <person name="Li G."/>
            <person name="Huang Y."/>
            <person name="Saxena R.K."/>
            <person name="Ji Y."/>
            <person name="Li M."/>
            <person name="Yan X."/>
            <person name="He Y."/>
            <person name="Liu Y."/>
            <person name="Wang X."/>
            <person name="Xiang C."/>
            <person name="Varshney R.K."/>
            <person name="Ding H."/>
            <person name="Gao S."/>
            <person name="Zong X."/>
        </authorList>
    </citation>
    <scope>NUCLEOTIDE SEQUENCE [LARGE SCALE GENOMIC DNA]</scope>
    <source>
        <strain evidence="2 3">cv. Zhongwan 6</strain>
    </source>
</reference>
<dbReference type="EMBL" id="JAMSHJ010000005">
    <property type="protein sequence ID" value="KAI5410542.1"/>
    <property type="molecule type" value="Genomic_DNA"/>
</dbReference>